<evidence type="ECO:0000313" key="3">
    <source>
        <dbReference type="Proteomes" id="UP000567179"/>
    </source>
</evidence>
<feature type="region of interest" description="Disordered" evidence="1">
    <location>
        <begin position="41"/>
        <end position="64"/>
    </location>
</feature>
<dbReference type="Proteomes" id="UP000567179">
    <property type="component" value="Unassembled WGS sequence"/>
</dbReference>
<gene>
    <name evidence="2" type="ORF">D9619_001180</name>
</gene>
<proteinExistence type="predicted"/>
<reference evidence="2 3" key="1">
    <citation type="journal article" date="2020" name="ISME J.">
        <title>Uncovering the hidden diversity of litter-decomposition mechanisms in mushroom-forming fungi.</title>
        <authorList>
            <person name="Floudas D."/>
            <person name="Bentzer J."/>
            <person name="Ahren D."/>
            <person name="Johansson T."/>
            <person name="Persson P."/>
            <person name="Tunlid A."/>
        </authorList>
    </citation>
    <scope>NUCLEOTIDE SEQUENCE [LARGE SCALE GENOMIC DNA]</scope>
    <source>
        <strain evidence="2 3">CBS 101986</strain>
    </source>
</reference>
<dbReference type="OrthoDB" id="2686745at2759"/>
<keyword evidence="3" id="KW-1185">Reference proteome</keyword>
<name>A0A8H5BHC2_9AGAR</name>
<evidence type="ECO:0000313" key="2">
    <source>
        <dbReference type="EMBL" id="KAF5322162.1"/>
    </source>
</evidence>
<dbReference type="EMBL" id="JAACJJ010000028">
    <property type="protein sequence ID" value="KAF5322162.1"/>
    <property type="molecule type" value="Genomic_DNA"/>
</dbReference>
<protein>
    <submittedName>
        <fullName evidence="2">Uncharacterized protein</fullName>
    </submittedName>
</protein>
<comment type="caution">
    <text evidence="2">The sequence shown here is derived from an EMBL/GenBank/DDBJ whole genome shotgun (WGS) entry which is preliminary data.</text>
</comment>
<dbReference type="AlphaFoldDB" id="A0A8H5BHC2"/>
<accession>A0A8H5BHC2</accession>
<evidence type="ECO:0000256" key="1">
    <source>
        <dbReference type="SAM" id="MobiDB-lite"/>
    </source>
</evidence>
<sequence length="180" mass="20422">MFKPHLKDARMLEEIAKSKQGLPTATTPETLVYVQAINHSRQQRNSEGKFPKPPGEPGRPRSGGYALEVALKDCGWETENIKAFINDVHTETSARLDTSISYRGQNHEIVQEICAILSGPDRWPVLAEYVDYWPVISAMKLRLKYKAEASRRKSDQRARAALLAEEKREEDEVATFLLNL</sequence>
<organism evidence="2 3">
    <name type="scientific">Psilocybe cf. subviscida</name>
    <dbReference type="NCBI Taxonomy" id="2480587"/>
    <lineage>
        <taxon>Eukaryota</taxon>
        <taxon>Fungi</taxon>
        <taxon>Dikarya</taxon>
        <taxon>Basidiomycota</taxon>
        <taxon>Agaricomycotina</taxon>
        <taxon>Agaricomycetes</taxon>
        <taxon>Agaricomycetidae</taxon>
        <taxon>Agaricales</taxon>
        <taxon>Agaricineae</taxon>
        <taxon>Strophariaceae</taxon>
        <taxon>Psilocybe</taxon>
    </lineage>
</organism>